<dbReference type="GO" id="GO:0003723">
    <property type="term" value="F:RNA binding"/>
    <property type="evidence" value="ECO:0007669"/>
    <property type="project" value="TreeGrafter"/>
</dbReference>
<gene>
    <name evidence="5" type="primary">LOC103674958</name>
</gene>
<dbReference type="AlphaFoldDB" id="A0A8M1F4Y8"/>
<dbReference type="Proteomes" id="UP000261680">
    <property type="component" value="Chromosome X"/>
</dbReference>
<evidence type="ECO:0000259" key="3">
    <source>
        <dbReference type="Pfam" id="PF22602"/>
    </source>
</evidence>
<reference evidence="4" key="1">
    <citation type="submission" date="2024-06" db="UniProtKB">
        <authorList>
            <consortium name="RefSeq"/>
        </authorList>
    </citation>
    <scope>NUCLEOTIDE SEQUENCE [LARGE SCALE GENOMIC DNA]</scope>
</reference>
<evidence type="ECO:0000313" key="5">
    <source>
        <dbReference type="RefSeq" id="XP_040475979.1"/>
    </source>
</evidence>
<dbReference type="PANTHER" id="PTHR10662:SF12">
    <property type="entry name" value="NUCLEAR RNA EXPORT FACTOR 3"/>
    <property type="match status" value="1"/>
</dbReference>
<keyword evidence="2" id="KW-0539">Nucleus</keyword>
<dbReference type="Gene3D" id="3.10.450.50">
    <property type="match status" value="1"/>
</dbReference>
<accession>A0A8M1F4Y8</accession>
<protein>
    <submittedName>
        <fullName evidence="5">Uncharacterized protein LOC103674958 isoform X2</fullName>
    </submittedName>
</protein>
<dbReference type="RefSeq" id="XP_040475979.1">
    <property type="nucleotide sequence ID" value="XM_040620045.1"/>
</dbReference>
<dbReference type="InterPro" id="IPR002075">
    <property type="entry name" value="NTF2_dom"/>
</dbReference>
<dbReference type="Pfam" id="PF22602">
    <property type="entry name" value="NXF_NTF2"/>
    <property type="match status" value="1"/>
</dbReference>
<dbReference type="GO" id="GO:0016973">
    <property type="term" value="P:poly(A)+ mRNA export from nucleus"/>
    <property type="evidence" value="ECO:0007669"/>
    <property type="project" value="TreeGrafter"/>
</dbReference>
<dbReference type="PANTHER" id="PTHR10662">
    <property type="entry name" value="NUCLEAR RNA EXPORT FACTOR"/>
    <property type="match status" value="1"/>
</dbReference>
<reference evidence="5" key="2">
    <citation type="submission" date="2025-08" db="UniProtKB">
        <authorList>
            <consortium name="RefSeq"/>
        </authorList>
    </citation>
    <scope>IDENTIFICATION</scope>
    <source>
        <tissue evidence="5">Whole blood</tissue>
    </source>
</reference>
<proteinExistence type="predicted"/>
<organism evidence="4 5">
    <name type="scientific">Ursus maritimus</name>
    <name type="common">Polar bear</name>
    <name type="synonym">Thalarctos maritimus</name>
    <dbReference type="NCBI Taxonomy" id="29073"/>
    <lineage>
        <taxon>Eukaryota</taxon>
        <taxon>Metazoa</taxon>
        <taxon>Chordata</taxon>
        <taxon>Craniata</taxon>
        <taxon>Vertebrata</taxon>
        <taxon>Euteleostomi</taxon>
        <taxon>Mammalia</taxon>
        <taxon>Eutheria</taxon>
        <taxon>Laurasiatheria</taxon>
        <taxon>Carnivora</taxon>
        <taxon>Caniformia</taxon>
        <taxon>Ursidae</taxon>
        <taxon>Ursus</taxon>
    </lineage>
</organism>
<keyword evidence="4" id="KW-1185">Reference proteome</keyword>
<dbReference type="GeneID" id="103674958"/>
<dbReference type="InterPro" id="IPR032710">
    <property type="entry name" value="NTF2-like_dom_sf"/>
</dbReference>
<sequence length="135" mass="15878">MKKLKDPSLRVQLLKHIKCDIMRSLCVLPKTQHDLSPFMVDKWFQTEKMLCFSVNGVFKEVEGMSQFCLYLALHCYPWEQFQCPDLPAARCPPSLQSSRKWCRLFHSVWDETEVSEELKTHRETPGACVHRETTM</sequence>
<evidence type="ECO:0000256" key="1">
    <source>
        <dbReference type="ARBA" id="ARBA00004123"/>
    </source>
</evidence>
<name>A0A8M1F4Y8_URSMA</name>
<dbReference type="GO" id="GO:0005634">
    <property type="term" value="C:nucleus"/>
    <property type="evidence" value="ECO:0007669"/>
    <property type="project" value="UniProtKB-SubCell"/>
</dbReference>
<evidence type="ECO:0000313" key="4">
    <source>
        <dbReference type="Proteomes" id="UP000261680"/>
    </source>
</evidence>
<feature type="domain" description="Nuclear transport factor 2" evidence="3">
    <location>
        <begin position="1"/>
        <end position="65"/>
    </location>
</feature>
<dbReference type="InterPro" id="IPR030217">
    <property type="entry name" value="NXF_fam"/>
</dbReference>
<dbReference type="SUPFAM" id="SSF54427">
    <property type="entry name" value="NTF2-like"/>
    <property type="match status" value="1"/>
</dbReference>
<comment type="subcellular location">
    <subcellularLocation>
        <location evidence="1">Nucleus</location>
    </subcellularLocation>
</comment>
<evidence type="ECO:0000256" key="2">
    <source>
        <dbReference type="ARBA" id="ARBA00023242"/>
    </source>
</evidence>